<reference evidence="1 2" key="1">
    <citation type="submission" date="2019-07" db="EMBL/GenBank/DDBJ databases">
        <title>Genomic Encyclopedia of Archaeal and Bacterial Type Strains, Phase II (KMG-II): from individual species to whole genera.</title>
        <authorList>
            <person name="Goeker M."/>
        </authorList>
    </citation>
    <scope>NUCLEOTIDE SEQUENCE [LARGE SCALE GENOMIC DNA]</scope>
    <source>
        <strain evidence="1 2">ATCC BAA-252</strain>
    </source>
</reference>
<proteinExistence type="predicted"/>
<organism evidence="1 2">
    <name type="scientific">Roseibium hamelinense</name>
    <dbReference type="NCBI Taxonomy" id="150831"/>
    <lineage>
        <taxon>Bacteria</taxon>
        <taxon>Pseudomonadati</taxon>
        <taxon>Pseudomonadota</taxon>
        <taxon>Alphaproteobacteria</taxon>
        <taxon>Hyphomicrobiales</taxon>
        <taxon>Stappiaceae</taxon>
        <taxon>Roseibium</taxon>
    </lineage>
</organism>
<dbReference type="InterPro" id="IPR016181">
    <property type="entry name" value="Acyl_CoA_acyltransferase"/>
</dbReference>
<protein>
    <recommendedName>
        <fullName evidence="3">N-acetyltransferase domain-containing protein</fullName>
    </recommendedName>
</protein>
<evidence type="ECO:0000313" key="2">
    <source>
        <dbReference type="Proteomes" id="UP000320593"/>
    </source>
</evidence>
<name>A0A562TAQ5_9HYPH</name>
<keyword evidence="2" id="KW-1185">Reference proteome</keyword>
<accession>A0A562TAQ5</accession>
<dbReference type="Gene3D" id="3.40.630.30">
    <property type="match status" value="1"/>
</dbReference>
<dbReference type="SUPFAM" id="SSF55729">
    <property type="entry name" value="Acyl-CoA N-acyltransferases (Nat)"/>
    <property type="match status" value="1"/>
</dbReference>
<evidence type="ECO:0000313" key="1">
    <source>
        <dbReference type="EMBL" id="TWI90278.1"/>
    </source>
</evidence>
<comment type="caution">
    <text evidence="1">The sequence shown here is derived from an EMBL/GenBank/DDBJ whole genome shotgun (WGS) entry which is preliminary data.</text>
</comment>
<dbReference type="RefSeq" id="WP_208994970.1">
    <property type="nucleotide sequence ID" value="NZ_SMLY01000085.1"/>
</dbReference>
<gene>
    <name evidence="1" type="ORF">JM93_01258</name>
</gene>
<dbReference type="Proteomes" id="UP000320593">
    <property type="component" value="Unassembled WGS sequence"/>
</dbReference>
<evidence type="ECO:0008006" key="3">
    <source>
        <dbReference type="Google" id="ProtNLM"/>
    </source>
</evidence>
<dbReference type="AlphaFoldDB" id="A0A562TAQ5"/>
<dbReference type="EMBL" id="VLLF01000002">
    <property type="protein sequence ID" value="TWI90278.1"/>
    <property type="molecule type" value="Genomic_DNA"/>
</dbReference>
<sequence>MAMLYSDINIDKPQLRRAWAIIDRHFQDLGLNLVRGSDFDEIERLAKQNALEGLEGNFAPRFQSFTNHQATWLGLFDVNDRLVGRVCARFDVMAPPMTLLDFWAKHVERCYVTLDGASVKLSPRQPRFAKNITGNVVYLGGTEVHRDWQGRKIGGLLNRMAQIEVLDDWDAHFVYGWMESWKFKDGFWRDCGFTRAYTHGLNWASGGPALLDDNLIVAANTADDVLDLIDRVVDAQSPL</sequence>